<dbReference type="AlphaFoldDB" id="A0AAD7KCC7"/>
<organism evidence="2 3">
    <name type="scientific">Mycena maculata</name>
    <dbReference type="NCBI Taxonomy" id="230809"/>
    <lineage>
        <taxon>Eukaryota</taxon>
        <taxon>Fungi</taxon>
        <taxon>Dikarya</taxon>
        <taxon>Basidiomycota</taxon>
        <taxon>Agaricomycotina</taxon>
        <taxon>Agaricomycetes</taxon>
        <taxon>Agaricomycetidae</taxon>
        <taxon>Agaricales</taxon>
        <taxon>Marasmiineae</taxon>
        <taxon>Mycenaceae</taxon>
        <taxon>Mycena</taxon>
    </lineage>
</organism>
<comment type="caution">
    <text evidence="2">The sequence shown here is derived from an EMBL/GenBank/DDBJ whole genome shotgun (WGS) entry which is preliminary data.</text>
</comment>
<evidence type="ECO:0008006" key="4">
    <source>
        <dbReference type="Google" id="ProtNLM"/>
    </source>
</evidence>
<sequence>MPSRCSECGAFPAISREEDGSFDLNVTARTLARHQQLLTTNEPPESPELIYVRSVLSKTDARLEWLDDEISRLQDRLKQLEEERGALSAYRAQNHLILSPLRRIPAEILTEIFAWTLPSVVKPSAQSDIKASPWTLSHTSRRWRAISISIPCLWSQVSINYAHDSVYSLDLVKTHVQRARTLKIHFCGNRRSDSRPQVKIFTFLSEHSSRWQELDVELTPNLLPLMVTLRGRLPTLRRVAIQWNGIQTPPLSCFQTAPLLVDADIRSRYLPILLPVRQLTRYRVEGSWAMHRDILKTTPNLVEARITVSGDDPWPNSDQKIDLPHLQCVDVSVLDHLRVPALAELGVHVTRAKGLRVYKHLSPLISRSHCTLRTLCLRGSPDATAVAEFLRKFTTITRFVLIIGTNSDEDAAHEVADVFLVQLTVANATGDALSPQLSEIIFAFEEHTSYIEYPLYLKMLRSRWKANGCALKAAALLARSAPGPDSVTLNGLDIIRQQGLNVVLLDGEQALDVMTQRWRHTIPLA</sequence>
<name>A0AAD7KCC7_9AGAR</name>
<proteinExistence type="predicted"/>
<evidence type="ECO:0000256" key="1">
    <source>
        <dbReference type="SAM" id="Coils"/>
    </source>
</evidence>
<dbReference type="Proteomes" id="UP001215280">
    <property type="component" value="Unassembled WGS sequence"/>
</dbReference>
<feature type="coiled-coil region" evidence="1">
    <location>
        <begin position="56"/>
        <end position="90"/>
    </location>
</feature>
<reference evidence="2" key="1">
    <citation type="submission" date="2023-03" db="EMBL/GenBank/DDBJ databases">
        <title>Massive genome expansion in bonnet fungi (Mycena s.s.) driven by repeated elements and novel gene families across ecological guilds.</title>
        <authorList>
            <consortium name="Lawrence Berkeley National Laboratory"/>
            <person name="Harder C.B."/>
            <person name="Miyauchi S."/>
            <person name="Viragh M."/>
            <person name="Kuo A."/>
            <person name="Thoen E."/>
            <person name="Andreopoulos B."/>
            <person name="Lu D."/>
            <person name="Skrede I."/>
            <person name="Drula E."/>
            <person name="Henrissat B."/>
            <person name="Morin E."/>
            <person name="Kohler A."/>
            <person name="Barry K."/>
            <person name="LaButti K."/>
            <person name="Morin E."/>
            <person name="Salamov A."/>
            <person name="Lipzen A."/>
            <person name="Mereny Z."/>
            <person name="Hegedus B."/>
            <person name="Baldrian P."/>
            <person name="Stursova M."/>
            <person name="Weitz H."/>
            <person name="Taylor A."/>
            <person name="Grigoriev I.V."/>
            <person name="Nagy L.G."/>
            <person name="Martin F."/>
            <person name="Kauserud H."/>
        </authorList>
    </citation>
    <scope>NUCLEOTIDE SEQUENCE</scope>
    <source>
        <strain evidence="2">CBHHK188m</strain>
    </source>
</reference>
<gene>
    <name evidence="2" type="ORF">DFH07DRAFT_793903</name>
</gene>
<keyword evidence="3" id="KW-1185">Reference proteome</keyword>
<protein>
    <recommendedName>
        <fullName evidence="4">F-box domain-containing protein</fullName>
    </recommendedName>
</protein>
<dbReference type="EMBL" id="JARJLG010000006">
    <property type="protein sequence ID" value="KAJ7780134.1"/>
    <property type="molecule type" value="Genomic_DNA"/>
</dbReference>
<evidence type="ECO:0000313" key="2">
    <source>
        <dbReference type="EMBL" id="KAJ7780134.1"/>
    </source>
</evidence>
<keyword evidence="1" id="KW-0175">Coiled coil</keyword>
<accession>A0AAD7KCC7</accession>
<evidence type="ECO:0000313" key="3">
    <source>
        <dbReference type="Proteomes" id="UP001215280"/>
    </source>
</evidence>